<evidence type="ECO:0000313" key="5">
    <source>
        <dbReference type="EMBL" id="MDP4486311.1"/>
    </source>
</evidence>
<dbReference type="Gene3D" id="1.10.10.60">
    <property type="entry name" value="Homeodomain-like"/>
    <property type="match status" value="1"/>
</dbReference>
<keyword evidence="2" id="KW-0238">DNA-binding</keyword>
<dbReference type="RefSeq" id="WP_002961276.1">
    <property type="nucleotide sequence ID" value="NZ_ADOP01000041.1"/>
</dbReference>
<name>F3BLX5_9GAMM</name>
<proteinExistence type="predicted"/>
<dbReference type="GO" id="GO:0003700">
    <property type="term" value="F:DNA-binding transcription factor activity"/>
    <property type="evidence" value="ECO:0007669"/>
    <property type="project" value="InterPro"/>
</dbReference>
<protein>
    <submittedName>
        <fullName evidence="6">Helix-turn-helix transcriptional regulator</fullName>
    </submittedName>
</protein>
<dbReference type="OrthoDB" id="345413at2"/>
<evidence type="ECO:0000256" key="1">
    <source>
        <dbReference type="ARBA" id="ARBA00023015"/>
    </source>
</evidence>
<evidence type="ECO:0000313" key="6">
    <source>
        <dbReference type="EMBL" id="QCU76431.1"/>
    </source>
</evidence>
<dbReference type="InterPro" id="IPR018060">
    <property type="entry name" value="HTH_AraC"/>
</dbReference>
<dbReference type="Pfam" id="PF12833">
    <property type="entry name" value="HTH_18"/>
    <property type="match status" value="1"/>
</dbReference>
<dbReference type="Proteomes" id="UP001242314">
    <property type="component" value="Unassembled WGS sequence"/>
</dbReference>
<dbReference type="GO" id="GO:0043565">
    <property type="term" value="F:sequence-specific DNA binding"/>
    <property type="evidence" value="ECO:0007669"/>
    <property type="project" value="InterPro"/>
</dbReference>
<feature type="domain" description="HTH araC/xylS-type" evidence="4">
    <location>
        <begin position="201"/>
        <end position="300"/>
    </location>
</feature>
<evidence type="ECO:0000259" key="4">
    <source>
        <dbReference type="PROSITE" id="PS01124"/>
    </source>
</evidence>
<dbReference type="eggNOG" id="COG2207">
    <property type="taxonomic scope" value="Bacteria"/>
</dbReference>
<dbReference type="SMART" id="SM00342">
    <property type="entry name" value="HTH_ARAC"/>
    <property type="match status" value="1"/>
</dbReference>
<dbReference type="AlphaFoldDB" id="F3BLX5"/>
<dbReference type="KEGG" id="pdv:FFU37_18365"/>
<reference evidence="5 8" key="2">
    <citation type="submission" date="2023-04" db="EMBL/GenBank/DDBJ databases">
        <title>Novel Pseudoalteromonas species isolated from Pacific coral.</title>
        <authorList>
            <person name="Videau P."/>
            <person name="Shlafstein M.D."/>
            <person name="Oline D.K."/>
            <person name="Strangman W.K."/>
            <person name="Hahnke R.L."/>
            <person name="Saw J.H."/>
            <person name="Ushijima B."/>
        </authorList>
    </citation>
    <scope>NUCLEOTIDE SEQUENCE [LARGE SCALE GENOMIC DNA]</scope>
    <source>
        <strain evidence="5 8">LMG 14908</strain>
    </source>
</reference>
<dbReference type="PANTHER" id="PTHR43280:SF32">
    <property type="entry name" value="TRANSCRIPTIONAL REGULATORY PROTEIN"/>
    <property type="match status" value="1"/>
</dbReference>
<evidence type="ECO:0000256" key="3">
    <source>
        <dbReference type="ARBA" id="ARBA00023163"/>
    </source>
</evidence>
<dbReference type="PANTHER" id="PTHR43280">
    <property type="entry name" value="ARAC-FAMILY TRANSCRIPTIONAL REGULATOR"/>
    <property type="match status" value="1"/>
</dbReference>
<evidence type="ECO:0000313" key="7">
    <source>
        <dbReference type="Proteomes" id="UP000310065"/>
    </source>
</evidence>
<dbReference type="EMBL" id="CP040559">
    <property type="protein sequence ID" value="QCU76431.1"/>
    <property type="molecule type" value="Genomic_DNA"/>
</dbReference>
<dbReference type="InterPro" id="IPR020449">
    <property type="entry name" value="Tscrpt_reg_AraC-type_HTH"/>
</dbReference>
<reference evidence="6 7" key="1">
    <citation type="submission" date="2019-05" db="EMBL/GenBank/DDBJ databases">
        <title>Complete genome sequence of Pseudoalteromonas sp. 16-SW-7(T) isolated from the Okhotsk Sea, Russia.</title>
        <authorList>
            <person name="Nguyen T.H."/>
            <person name="Nedashkovskaya O.I."/>
            <person name="Kim S.-G."/>
        </authorList>
    </citation>
    <scope>NUCLEOTIDE SEQUENCE [LARGE SCALE GENOMIC DNA]</scope>
    <source>
        <strain evidence="6 7">16-SW-7</strain>
    </source>
</reference>
<sequence length="302" mass="33886">MNKVHFSNITDFYSALGKPAPEHPLFAISTTDSSSQNNYQACLNTQSVISTDFYAISLKKVTAGEIVYGQTKYDCSSGTLLFFSPQQTFYSNGVTVESQGKTIVFHEDFIRGHALSTALKKASFFGYAVNEALHLSPKEQRLIANVIANIESESKLSYDEFSRDILLAHINVLLNYAERFYRRQFLLRKESHSAIVDSFLEKFDELLVLNNNNEIPSVNTLADSLNMTSRYLTDALKIETGQTAQQVIHNHLIDKAKNSLLESSDSVASIAYALGFAYPQYFARLFKNKVGLTPSQYRASQH</sequence>
<evidence type="ECO:0000256" key="2">
    <source>
        <dbReference type="ARBA" id="ARBA00023125"/>
    </source>
</evidence>
<dbReference type="GeneID" id="88777634"/>
<dbReference type="Proteomes" id="UP000310065">
    <property type="component" value="Chromosome S1"/>
</dbReference>
<accession>F3BLX5</accession>
<keyword evidence="8" id="KW-1185">Reference proteome</keyword>
<accession>A0A4P9J5V7</accession>
<gene>
    <name evidence="6" type="ORF">FFU37_18365</name>
    <name evidence="5" type="ORF">QDH73_20120</name>
</gene>
<evidence type="ECO:0000313" key="8">
    <source>
        <dbReference type="Proteomes" id="UP001242314"/>
    </source>
</evidence>
<keyword evidence="1" id="KW-0805">Transcription regulation</keyword>
<dbReference type="InterPro" id="IPR009057">
    <property type="entry name" value="Homeodomain-like_sf"/>
</dbReference>
<organism evidence="6 7">
    <name type="scientific">Pseudoalteromonas distincta</name>
    <dbReference type="NCBI Taxonomy" id="77608"/>
    <lineage>
        <taxon>Bacteria</taxon>
        <taxon>Pseudomonadati</taxon>
        <taxon>Pseudomonadota</taxon>
        <taxon>Gammaproteobacteria</taxon>
        <taxon>Alteromonadales</taxon>
        <taxon>Pseudoalteromonadaceae</taxon>
        <taxon>Pseudoalteromonas</taxon>
    </lineage>
</organism>
<dbReference type="EMBL" id="JASGWX010000031">
    <property type="protein sequence ID" value="MDP4486311.1"/>
    <property type="molecule type" value="Genomic_DNA"/>
</dbReference>
<dbReference type="PROSITE" id="PS01124">
    <property type="entry name" value="HTH_ARAC_FAMILY_2"/>
    <property type="match status" value="1"/>
</dbReference>
<dbReference type="PRINTS" id="PR00032">
    <property type="entry name" value="HTHARAC"/>
</dbReference>
<keyword evidence="3" id="KW-0804">Transcription</keyword>
<dbReference type="SUPFAM" id="SSF46689">
    <property type="entry name" value="Homeodomain-like"/>
    <property type="match status" value="1"/>
</dbReference>